<dbReference type="AlphaFoldDB" id="A0A917FEV4"/>
<evidence type="ECO:0000313" key="2">
    <source>
        <dbReference type="Proteomes" id="UP000632498"/>
    </source>
</evidence>
<reference evidence="1" key="1">
    <citation type="journal article" date="2014" name="Int. J. Syst. Evol. Microbiol.">
        <title>Complete genome sequence of Corynebacterium casei LMG S-19264T (=DSM 44701T), isolated from a smear-ripened cheese.</title>
        <authorList>
            <consortium name="US DOE Joint Genome Institute (JGI-PGF)"/>
            <person name="Walter F."/>
            <person name="Albersmeier A."/>
            <person name="Kalinowski J."/>
            <person name="Ruckert C."/>
        </authorList>
    </citation>
    <scope>NUCLEOTIDE SEQUENCE</scope>
    <source>
        <strain evidence="1">CGMCC 1.15254</strain>
    </source>
</reference>
<sequence length="179" mass="20275">METHRMRNAMRDWFGSLDWGEGIAVTLTFPPKIAAVREAVEGHLKHFWNVADGEKFGNLSKRQTRPYRIQRVCCIEAGANQDNYHCHAMVKVSTHPYANPDYTTVTGMLGLLEKTWFQKMTFNVMQPTSAYEFSPITTSSTTAAAWHAYMTKKVTDWNTDALCLKTSWLSDGQSEEASA</sequence>
<comment type="caution">
    <text evidence="1">The sequence shown here is derived from an EMBL/GenBank/DDBJ whole genome shotgun (WGS) entry which is preliminary data.</text>
</comment>
<dbReference type="Proteomes" id="UP000632498">
    <property type="component" value="Unassembled WGS sequence"/>
</dbReference>
<gene>
    <name evidence="1" type="ORF">GCM10011332_30690</name>
</gene>
<name>A0A917FEV4_9PROT</name>
<evidence type="ECO:0000313" key="1">
    <source>
        <dbReference type="EMBL" id="GGF74422.1"/>
    </source>
</evidence>
<keyword evidence="2" id="KW-1185">Reference proteome</keyword>
<accession>A0A917FEV4</accession>
<protein>
    <recommendedName>
        <fullName evidence="3">Replication protein</fullName>
    </recommendedName>
</protein>
<evidence type="ECO:0008006" key="3">
    <source>
        <dbReference type="Google" id="ProtNLM"/>
    </source>
</evidence>
<dbReference type="EMBL" id="BMHV01000032">
    <property type="protein sequence ID" value="GGF74422.1"/>
    <property type="molecule type" value="Genomic_DNA"/>
</dbReference>
<organism evidence="1 2">
    <name type="scientific">Terasakiella brassicae</name>
    <dbReference type="NCBI Taxonomy" id="1634917"/>
    <lineage>
        <taxon>Bacteria</taxon>
        <taxon>Pseudomonadati</taxon>
        <taxon>Pseudomonadota</taxon>
        <taxon>Alphaproteobacteria</taxon>
        <taxon>Rhodospirillales</taxon>
        <taxon>Terasakiellaceae</taxon>
        <taxon>Terasakiella</taxon>
    </lineage>
</organism>
<proteinExistence type="predicted"/>
<reference evidence="1" key="2">
    <citation type="submission" date="2020-09" db="EMBL/GenBank/DDBJ databases">
        <authorList>
            <person name="Sun Q."/>
            <person name="Zhou Y."/>
        </authorList>
    </citation>
    <scope>NUCLEOTIDE SEQUENCE</scope>
    <source>
        <strain evidence="1">CGMCC 1.15254</strain>
    </source>
</reference>